<evidence type="ECO:0000256" key="1">
    <source>
        <dbReference type="ARBA" id="ARBA00004286"/>
    </source>
</evidence>
<dbReference type="PANTHER" id="PTHR47776:SF2">
    <property type="entry name" value="RING-TYPE E3 UBIQUITIN TRANSFERASE BRCA1"/>
    <property type="match status" value="1"/>
</dbReference>
<name>A0A565AY55_9BRAS</name>
<protein>
    <recommendedName>
        <fullName evidence="6">RING-type E3 ubiquitin transferase BRCA1</fullName>
    </recommendedName>
</protein>
<dbReference type="Gene3D" id="3.30.40.10">
    <property type="entry name" value="Zinc/RING finger domain, C3HC4 (zinc finger)"/>
    <property type="match status" value="1"/>
</dbReference>
<keyword evidence="2" id="KW-0158">Chromosome</keyword>
<dbReference type="EMBL" id="CABITT030000002">
    <property type="protein sequence ID" value="VVA94332.1"/>
    <property type="molecule type" value="Genomic_DNA"/>
</dbReference>
<evidence type="ECO:0000259" key="9">
    <source>
        <dbReference type="PROSITE" id="PS50089"/>
    </source>
</evidence>
<dbReference type="PROSITE" id="PS50089">
    <property type="entry name" value="ZF_RING_2"/>
    <property type="match status" value="1"/>
</dbReference>
<keyword evidence="12" id="KW-1185">Reference proteome</keyword>
<feature type="compositionally biased region" description="Basic and acidic residues" evidence="8">
    <location>
        <begin position="318"/>
        <end position="328"/>
    </location>
</feature>
<sequence length="558" mass="63955">METEKPRIICLSNLKFRKLVKFKSPATDEFSLLSSSLTDLVREKLRKSRQTKRYLVKTKRYSPQICTNYTQGLRCFPFIPSPDPFGRYLNTDPLAHFFGMENVVATVSGYHGSERFKLIKLISHSGASYVGAMSRSITHLVCWKFEGKKYSLAKKFDTIVVNHQWVEECIKEGRRVSEAPYMFESGEEVGPLMIELPAVSEEARVTKKVNKASETFDKYFGNGEENNRGSTSELSTWMDSVLLKEKNIEPNRHSVRLRTKRPSNIFEDKENTVAESSGKGKRRLVKQRSCRNIIDLESDNNCHDISDEQQRTAQNSRKPNDGNGKDCVLEPGETSALRHHGEYATQNWDVDEIEESENWSHPAVFKPPRSSSAERKPQDDGLNFDKPGSRREETEAIEEVYAQVSCIICWTEFSSTRGSLPCGHRFCYSCIQKWVDHLVSERKKTTCPLCKSSFIAITKIEDAGSSDQKIYSQTVPDPSSTNNILVVLPEEERQGFNPLQSRSSACSRCYCSEPEDLLIRCHLCNFRRIHSYCLDPYLVPWTCNHCNDLQMLYQRRGY</sequence>
<comment type="subcellular location">
    <subcellularLocation>
        <location evidence="1">Chromosome</location>
    </subcellularLocation>
</comment>
<dbReference type="PANTHER" id="PTHR47776">
    <property type="entry name" value="F5A8.9 PROTEIN"/>
    <property type="match status" value="1"/>
</dbReference>
<dbReference type="Pfam" id="PF12738">
    <property type="entry name" value="PTCB-BRCT"/>
    <property type="match status" value="1"/>
</dbReference>
<dbReference type="InterPro" id="IPR001357">
    <property type="entry name" value="BRCT_dom"/>
</dbReference>
<dbReference type="PROSITE" id="PS50172">
    <property type="entry name" value="BRCT"/>
    <property type="match status" value="1"/>
</dbReference>
<evidence type="ECO:0000313" key="11">
    <source>
        <dbReference type="EMBL" id="VVA94332.1"/>
    </source>
</evidence>
<accession>A0A565AY55</accession>
<dbReference type="InterPro" id="IPR036420">
    <property type="entry name" value="BRCT_dom_sf"/>
</dbReference>
<organism evidence="11 12">
    <name type="scientific">Arabis nemorensis</name>
    <dbReference type="NCBI Taxonomy" id="586526"/>
    <lineage>
        <taxon>Eukaryota</taxon>
        <taxon>Viridiplantae</taxon>
        <taxon>Streptophyta</taxon>
        <taxon>Embryophyta</taxon>
        <taxon>Tracheophyta</taxon>
        <taxon>Spermatophyta</taxon>
        <taxon>Magnoliopsida</taxon>
        <taxon>eudicotyledons</taxon>
        <taxon>Gunneridae</taxon>
        <taxon>Pentapetalae</taxon>
        <taxon>rosids</taxon>
        <taxon>malvids</taxon>
        <taxon>Brassicales</taxon>
        <taxon>Brassicaceae</taxon>
        <taxon>Arabideae</taxon>
        <taxon>Arabis</taxon>
    </lineage>
</organism>
<evidence type="ECO:0000259" key="10">
    <source>
        <dbReference type="PROSITE" id="PS50172"/>
    </source>
</evidence>
<evidence type="ECO:0000256" key="7">
    <source>
        <dbReference type="PROSITE-ProRule" id="PRU00175"/>
    </source>
</evidence>
<feature type="compositionally biased region" description="Basic and acidic residues" evidence="8">
    <location>
        <begin position="301"/>
        <end position="310"/>
    </location>
</feature>
<dbReference type="InterPro" id="IPR018957">
    <property type="entry name" value="Znf_C3HC4_RING-type"/>
</dbReference>
<evidence type="ECO:0000256" key="3">
    <source>
        <dbReference type="ARBA" id="ARBA00022723"/>
    </source>
</evidence>
<dbReference type="PROSITE" id="PS00518">
    <property type="entry name" value="ZF_RING_1"/>
    <property type="match status" value="1"/>
</dbReference>
<proteinExistence type="predicted"/>
<keyword evidence="5" id="KW-0862">Zinc</keyword>
<evidence type="ECO:0000313" key="12">
    <source>
        <dbReference type="Proteomes" id="UP000489600"/>
    </source>
</evidence>
<evidence type="ECO:0000256" key="5">
    <source>
        <dbReference type="ARBA" id="ARBA00022833"/>
    </source>
</evidence>
<keyword evidence="4 7" id="KW-0863">Zinc-finger</keyword>
<evidence type="ECO:0000256" key="8">
    <source>
        <dbReference type="SAM" id="MobiDB-lite"/>
    </source>
</evidence>
<dbReference type="OrthoDB" id="251770at2759"/>
<dbReference type="SMART" id="SM00292">
    <property type="entry name" value="BRCT"/>
    <property type="match status" value="1"/>
</dbReference>
<comment type="caution">
    <text evidence="11">The sequence shown here is derived from an EMBL/GenBank/DDBJ whole genome shotgun (WGS) entry which is preliminary data.</text>
</comment>
<keyword evidence="3" id="KW-0479">Metal-binding</keyword>
<dbReference type="Proteomes" id="UP000489600">
    <property type="component" value="Unassembled WGS sequence"/>
</dbReference>
<feature type="region of interest" description="Disordered" evidence="8">
    <location>
        <begin position="361"/>
        <end position="391"/>
    </location>
</feature>
<dbReference type="SUPFAM" id="SSF57850">
    <property type="entry name" value="RING/U-box"/>
    <property type="match status" value="1"/>
</dbReference>
<dbReference type="SUPFAM" id="SSF52113">
    <property type="entry name" value="BRCT domain"/>
    <property type="match status" value="1"/>
</dbReference>
<dbReference type="InterPro" id="IPR001841">
    <property type="entry name" value="Znf_RING"/>
</dbReference>
<dbReference type="AlphaFoldDB" id="A0A565AY55"/>
<dbReference type="InterPro" id="IPR017907">
    <property type="entry name" value="Znf_RING_CS"/>
</dbReference>
<feature type="domain" description="BRCT" evidence="10">
    <location>
        <begin position="97"/>
        <end position="183"/>
    </location>
</feature>
<evidence type="ECO:0000256" key="4">
    <source>
        <dbReference type="ARBA" id="ARBA00022771"/>
    </source>
</evidence>
<gene>
    <name evidence="11" type="ORF">ANE_LOCUS4777</name>
</gene>
<dbReference type="Gene3D" id="3.40.50.10190">
    <property type="entry name" value="BRCT domain"/>
    <property type="match status" value="1"/>
</dbReference>
<evidence type="ECO:0000256" key="6">
    <source>
        <dbReference type="ARBA" id="ARBA00031556"/>
    </source>
</evidence>
<dbReference type="GO" id="GO:0005694">
    <property type="term" value="C:chromosome"/>
    <property type="evidence" value="ECO:0007669"/>
    <property type="project" value="UniProtKB-SubCell"/>
</dbReference>
<dbReference type="Pfam" id="PF00097">
    <property type="entry name" value="zf-C3HC4"/>
    <property type="match status" value="1"/>
</dbReference>
<evidence type="ECO:0000256" key="2">
    <source>
        <dbReference type="ARBA" id="ARBA00022454"/>
    </source>
</evidence>
<dbReference type="SMART" id="SM00184">
    <property type="entry name" value="RING"/>
    <property type="match status" value="1"/>
</dbReference>
<reference evidence="11" key="1">
    <citation type="submission" date="2019-07" db="EMBL/GenBank/DDBJ databases">
        <authorList>
            <person name="Dittberner H."/>
        </authorList>
    </citation>
    <scope>NUCLEOTIDE SEQUENCE [LARGE SCALE GENOMIC DNA]</scope>
</reference>
<dbReference type="InterPro" id="IPR013083">
    <property type="entry name" value="Znf_RING/FYVE/PHD"/>
</dbReference>
<feature type="domain" description="RING-type" evidence="9">
    <location>
        <begin position="406"/>
        <end position="451"/>
    </location>
</feature>
<dbReference type="GO" id="GO:0008270">
    <property type="term" value="F:zinc ion binding"/>
    <property type="evidence" value="ECO:0007669"/>
    <property type="project" value="UniProtKB-KW"/>
</dbReference>
<feature type="region of interest" description="Disordered" evidence="8">
    <location>
        <begin position="301"/>
        <end position="340"/>
    </location>
</feature>